<reference evidence="2 3" key="1">
    <citation type="submission" date="2018-06" db="EMBL/GenBank/DDBJ databases">
        <title>Genomic Encyclopedia of Type Strains, Phase IV (KMG-IV): sequencing the most valuable type-strain genomes for metagenomic binning, comparative biology and taxonomic classification.</title>
        <authorList>
            <person name="Goeker M."/>
        </authorList>
    </citation>
    <scope>NUCLEOTIDE SEQUENCE [LARGE SCALE GENOMIC DNA]</scope>
    <source>
        <strain evidence="2 3">DSM 24875</strain>
    </source>
</reference>
<protein>
    <submittedName>
        <fullName evidence="2">Uncharacterized protein (DUF1330 family)</fullName>
    </submittedName>
</protein>
<dbReference type="SUPFAM" id="SSF54909">
    <property type="entry name" value="Dimeric alpha+beta barrel"/>
    <property type="match status" value="1"/>
</dbReference>
<proteinExistence type="predicted"/>
<evidence type="ECO:0000313" key="3">
    <source>
        <dbReference type="Proteomes" id="UP000253529"/>
    </source>
</evidence>
<comment type="caution">
    <text evidence="2">The sequence shown here is derived from an EMBL/GenBank/DDBJ whole genome shotgun (WGS) entry which is preliminary data.</text>
</comment>
<evidence type="ECO:0000313" key="2">
    <source>
        <dbReference type="EMBL" id="RBP07406.1"/>
    </source>
</evidence>
<dbReference type="EMBL" id="QNRK01000027">
    <property type="protein sequence ID" value="RBP07406.1"/>
    <property type="molecule type" value="Genomic_DNA"/>
</dbReference>
<dbReference type="Pfam" id="PF07045">
    <property type="entry name" value="DUF1330"/>
    <property type="match status" value="1"/>
</dbReference>
<dbReference type="OrthoDB" id="9806380at2"/>
<dbReference type="InterPro" id="IPR011008">
    <property type="entry name" value="Dimeric_a/b-barrel"/>
</dbReference>
<organism evidence="2 3">
    <name type="scientific">Roseiarcus fermentans</name>
    <dbReference type="NCBI Taxonomy" id="1473586"/>
    <lineage>
        <taxon>Bacteria</taxon>
        <taxon>Pseudomonadati</taxon>
        <taxon>Pseudomonadota</taxon>
        <taxon>Alphaproteobacteria</taxon>
        <taxon>Hyphomicrobiales</taxon>
        <taxon>Roseiarcaceae</taxon>
        <taxon>Roseiarcus</taxon>
    </lineage>
</organism>
<name>A0A366EZU3_9HYPH</name>
<keyword evidence="3" id="KW-1185">Reference proteome</keyword>
<evidence type="ECO:0000259" key="1">
    <source>
        <dbReference type="Pfam" id="PF07045"/>
    </source>
</evidence>
<dbReference type="RefSeq" id="WP_113891330.1">
    <property type="nucleotide sequence ID" value="NZ_QNRK01000027.1"/>
</dbReference>
<dbReference type="InterPro" id="IPR010753">
    <property type="entry name" value="DUF1330"/>
</dbReference>
<dbReference type="AlphaFoldDB" id="A0A366EZU3"/>
<sequence>MQETPVFVVVEVVSVRDPEGLRAYAQRASKLIGPLGGAVVGQGAIPVDGEPGFAPLLIQRWTSEGAFRAWLASEAYQPLNAIRLASAEMRVAIVPTVAGPGA</sequence>
<feature type="domain" description="DUF1330" evidence="1">
    <location>
        <begin position="6"/>
        <end position="96"/>
    </location>
</feature>
<dbReference type="Gene3D" id="3.30.70.100">
    <property type="match status" value="1"/>
</dbReference>
<dbReference type="Proteomes" id="UP000253529">
    <property type="component" value="Unassembled WGS sequence"/>
</dbReference>
<gene>
    <name evidence="2" type="ORF">DFR50_12751</name>
</gene>
<accession>A0A366EZU3</accession>